<dbReference type="Pfam" id="PF00196">
    <property type="entry name" value="GerE"/>
    <property type="match status" value="1"/>
</dbReference>
<dbReference type="SMART" id="SM00421">
    <property type="entry name" value="HTH_LUXR"/>
    <property type="match status" value="1"/>
</dbReference>
<dbReference type="InterPro" id="IPR000792">
    <property type="entry name" value="Tscrpt_reg_LuxR_C"/>
</dbReference>
<dbReference type="Proteomes" id="UP000007882">
    <property type="component" value="Chromosome"/>
</dbReference>
<dbReference type="InterPro" id="IPR003593">
    <property type="entry name" value="AAA+_ATPase"/>
</dbReference>
<feature type="domain" description="HTH luxR-type" evidence="5">
    <location>
        <begin position="816"/>
        <end position="881"/>
    </location>
</feature>
<dbReference type="SUPFAM" id="SSF52540">
    <property type="entry name" value="P-loop containing nucleoside triphosphate hydrolases"/>
    <property type="match status" value="1"/>
</dbReference>
<sequence length="902" mass="93399">MWAELSAILDPSRPETTIALLTGPAGIGKTALLSAFTGEAVRRGLPTIRYGDLSSLVGVKHSDSEPGAALDPGPGTDPLALRAALFAEVTRRAGDRLVVLVADDADRLDPCAADLLTALAAAIVWRQVPALALVTARTDRAPADLADLIPAIPVPPLTDREAERLLDRLPGAPRGTARVGLLRRAAGNPLALREFAPGPSHDYDQRIRALPALTLRALTLVAAGEPDLSVIARADPAATLAAWQPAEEAGLVVVAGGTARFTHPLAEQAVLAAAGPGALHHAHQDLAAVTTDPHRALWHRAAVATGTDPELAAELIAAAGRLGGTAATTAVSLLDRAAALSPASRRAAVLLEAAGRAGAVGRMAWAAEIVDRARAALLPGTPAQLTATVAALSSWLLTMRGRVHEAANVLVAALHAADDRATVTTVAATAGLPAFLLGEGPLTDVLRAALTAAPAPRAAATPGPPAPEPHAATTPAPPEPHAATTPAPPEPHAAATPPLDPASLYPLAVVAPDERVRAAVLDIPAPAEPAQIGPVSAIGGAALLLDEPEHALRLLEPAATAVARGAATGVFLSAPGGACWALIDLGRWVEGEQLLVPVLSSPVSAEAVSVRGWAYTQLAVIALHRGHRDQAADLLRRSEHEGLPALAVRVRQAQAQAAAAAGDHESAYRLLSDVLTGTHFWELLLLPDVVAAAMHIGLGEQAATRCAHVRDRFAGRWLTARQRTLIAAGDALADPDPAAAADRLAPLVDAAETRRRPFERAVLAVELADRWRRSARARRATEMLVDALDTFERLGASGWAARVRADLRTPATAATAADPFAALSAQQQQIARLAAEGLTNREIAARLFLSPRTVASHLYRMFPQLGVSNRTQLADLLSSHLTDDRAAGGGQDLTRPTDGRAP</sequence>
<proteinExistence type="predicted"/>
<feature type="region of interest" description="Disordered" evidence="4">
    <location>
        <begin position="882"/>
        <end position="902"/>
    </location>
</feature>
<evidence type="ECO:0000313" key="7">
    <source>
        <dbReference type="Proteomes" id="UP000007882"/>
    </source>
</evidence>
<evidence type="ECO:0000256" key="4">
    <source>
        <dbReference type="SAM" id="MobiDB-lite"/>
    </source>
</evidence>
<dbReference type="SMART" id="SM00382">
    <property type="entry name" value="AAA"/>
    <property type="match status" value="1"/>
</dbReference>
<accession>I0H9X2</accession>
<keyword evidence="1" id="KW-0805">Transcription regulation</keyword>
<dbReference type="SUPFAM" id="SSF46894">
    <property type="entry name" value="C-terminal effector domain of the bipartite response regulators"/>
    <property type="match status" value="1"/>
</dbReference>
<dbReference type="GO" id="GO:0006355">
    <property type="term" value="P:regulation of DNA-templated transcription"/>
    <property type="evidence" value="ECO:0007669"/>
    <property type="project" value="InterPro"/>
</dbReference>
<keyword evidence="3" id="KW-0804">Transcription</keyword>
<evidence type="ECO:0000256" key="1">
    <source>
        <dbReference type="ARBA" id="ARBA00023015"/>
    </source>
</evidence>
<feature type="compositionally biased region" description="Pro residues" evidence="4">
    <location>
        <begin position="475"/>
        <end position="491"/>
    </location>
</feature>
<dbReference type="eggNOG" id="COG2197">
    <property type="taxonomic scope" value="Bacteria"/>
</dbReference>
<dbReference type="PANTHER" id="PTHR44688">
    <property type="entry name" value="DNA-BINDING TRANSCRIPTIONAL ACTIVATOR DEVR_DOSR"/>
    <property type="match status" value="1"/>
</dbReference>
<dbReference type="STRING" id="512565.AMIS_45890"/>
<evidence type="ECO:0000256" key="2">
    <source>
        <dbReference type="ARBA" id="ARBA00023125"/>
    </source>
</evidence>
<dbReference type="HOGENOM" id="CLU_006850_4_1_11"/>
<dbReference type="EMBL" id="AP012319">
    <property type="protein sequence ID" value="BAL89809.1"/>
    <property type="molecule type" value="Genomic_DNA"/>
</dbReference>
<dbReference type="PROSITE" id="PS50043">
    <property type="entry name" value="HTH_LUXR_2"/>
    <property type="match status" value="1"/>
</dbReference>
<reference evidence="6 7" key="1">
    <citation type="submission" date="2012-02" db="EMBL/GenBank/DDBJ databases">
        <title>Complete genome sequence of Actinoplanes missouriensis 431 (= NBRC 102363).</title>
        <authorList>
            <person name="Ohnishi Y."/>
            <person name="Ishikawa J."/>
            <person name="Sekine M."/>
            <person name="Hosoyama A."/>
            <person name="Harada T."/>
            <person name="Narita H."/>
            <person name="Hata T."/>
            <person name="Konno Y."/>
            <person name="Tutikane K."/>
            <person name="Fujita N."/>
            <person name="Horinouchi S."/>
            <person name="Hayakawa M."/>
        </authorList>
    </citation>
    <scope>NUCLEOTIDE SEQUENCE [LARGE SCALE GENOMIC DNA]</scope>
    <source>
        <strain evidence="7">ATCC 14538 / DSM 43046 / CBS 188.64 / JCM 3121 / NBRC 102363 / NCIMB 12654 / NRRL B-3342 / UNCC 431</strain>
    </source>
</reference>
<evidence type="ECO:0000259" key="5">
    <source>
        <dbReference type="PROSITE" id="PS50043"/>
    </source>
</evidence>
<evidence type="ECO:0000256" key="3">
    <source>
        <dbReference type="ARBA" id="ARBA00023163"/>
    </source>
</evidence>
<keyword evidence="2" id="KW-0238">DNA-binding</keyword>
<dbReference type="PATRIC" id="fig|512565.3.peg.4574"/>
<feature type="region of interest" description="Disordered" evidence="4">
    <location>
        <begin position="456"/>
        <end position="498"/>
    </location>
</feature>
<protein>
    <submittedName>
        <fullName evidence="6">Putative LuxR-family transcriptional regulator</fullName>
    </submittedName>
</protein>
<dbReference type="InterPro" id="IPR036388">
    <property type="entry name" value="WH-like_DNA-bd_sf"/>
</dbReference>
<dbReference type="GO" id="GO:0003677">
    <property type="term" value="F:DNA binding"/>
    <property type="evidence" value="ECO:0007669"/>
    <property type="project" value="UniProtKB-KW"/>
</dbReference>
<organism evidence="6 7">
    <name type="scientific">Actinoplanes missouriensis (strain ATCC 14538 / DSM 43046 / CBS 188.64 / JCM 3121 / NBRC 102363 / NCIMB 12654 / NRRL B-3342 / UNCC 431)</name>
    <dbReference type="NCBI Taxonomy" id="512565"/>
    <lineage>
        <taxon>Bacteria</taxon>
        <taxon>Bacillati</taxon>
        <taxon>Actinomycetota</taxon>
        <taxon>Actinomycetes</taxon>
        <taxon>Micromonosporales</taxon>
        <taxon>Micromonosporaceae</taxon>
        <taxon>Actinoplanes</taxon>
    </lineage>
</organism>
<dbReference type="Gene3D" id="1.10.10.10">
    <property type="entry name" value="Winged helix-like DNA-binding domain superfamily/Winged helix DNA-binding domain"/>
    <property type="match status" value="1"/>
</dbReference>
<dbReference type="KEGG" id="ams:AMIS_45890"/>
<dbReference type="PANTHER" id="PTHR44688:SF16">
    <property type="entry name" value="DNA-BINDING TRANSCRIPTIONAL ACTIVATOR DEVR_DOSR"/>
    <property type="match status" value="1"/>
</dbReference>
<dbReference type="InterPro" id="IPR027417">
    <property type="entry name" value="P-loop_NTPase"/>
</dbReference>
<dbReference type="PRINTS" id="PR00038">
    <property type="entry name" value="HTHLUXR"/>
</dbReference>
<dbReference type="CDD" id="cd06170">
    <property type="entry name" value="LuxR_C_like"/>
    <property type="match status" value="1"/>
</dbReference>
<dbReference type="AlphaFoldDB" id="I0H9X2"/>
<name>I0H9X2_ACTM4</name>
<evidence type="ECO:0000313" key="6">
    <source>
        <dbReference type="EMBL" id="BAL89809.1"/>
    </source>
</evidence>
<dbReference type="InterPro" id="IPR016032">
    <property type="entry name" value="Sig_transdc_resp-reg_C-effctor"/>
</dbReference>
<gene>
    <name evidence="6" type="ordered locus">AMIS_45890</name>
</gene>
<keyword evidence="7" id="KW-1185">Reference proteome</keyword>